<dbReference type="EMBL" id="RSAS01000345">
    <property type="protein sequence ID" value="RRR73341.1"/>
    <property type="molecule type" value="Genomic_DNA"/>
</dbReference>
<dbReference type="GO" id="GO:0016758">
    <property type="term" value="F:hexosyltransferase activity"/>
    <property type="evidence" value="ECO:0007669"/>
    <property type="project" value="UniProtKB-ARBA"/>
</dbReference>
<gene>
    <name evidence="3" type="ORF">EI684_08935</name>
</gene>
<dbReference type="Gene3D" id="3.90.550.10">
    <property type="entry name" value="Spore Coat Polysaccharide Biosynthesis Protein SpsA, Chain A"/>
    <property type="match status" value="1"/>
</dbReference>
<organism evidence="3 4">
    <name type="scientific">Candidatus Viridilinea halotolerans</name>
    <dbReference type="NCBI Taxonomy" id="2491704"/>
    <lineage>
        <taxon>Bacteria</taxon>
        <taxon>Bacillati</taxon>
        <taxon>Chloroflexota</taxon>
        <taxon>Chloroflexia</taxon>
        <taxon>Chloroflexales</taxon>
        <taxon>Chloroflexineae</taxon>
        <taxon>Oscillochloridaceae</taxon>
        <taxon>Candidatus Viridilinea</taxon>
    </lineage>
</organism>
<dbReference type="PROSITE" id="PS50005">
    <property type="entry name" value="TPR"/>
    <property type="match status" value="1"/>
</dbReference>
<name>A0A426U1Q2_9CHLR</name>
<dbReference type="InterPro" id="IPR029044">
    <property type="entry name" value="Nucleotide-diphossugar_trans"/>
</dbReference>
<sequence>MPRVSVILPTYNRAHLLPRAITSVLQQRMADLELIVVDDGSNDATEALVAGMQDRRLRYVRHQQRRGAAAARNTGISLSRGQFLAFQDSDDAWLPQKLTLQLARLAHAPAHTGVVYCRFWQISGTQAQLVPSRLHHAVARLPFTARRLEGWLGPTLLHGNFITTQSALVKRECIERHGAFDSHMPRFQDWDLWLRLAPHYSFAYVSAPLLNAYVTSDSISKDDLALQAGFALLIAKYGHRQAGYGLAAQRHYVLGQLARAVGDKQVARQHFNAALKLHPCNPTYAWAFGQTLLKHLA</sequence>
<comment type="caution">
    <text evidence="3">The sequence shown here is derived from an EMBL/GenBank/DDBJ whole genome shotgun (WGS) entry which is preliminary data.</text>
</comment>
<dbReference type="SUPFAM" id="SSF53448">
    <property type="entry name" value="Nucleotide-diphospho-sugar transferases"/>
    <property type="match status" value="1"/>
</dbReference>
<feature type="domain" description="Glycosyltransferase 2-like" evidence="2">
    <location>
        <begin position="5"/>
        <end position="167"/>
    </location>
</feature>
<keyword evidence="1" id="KW-0802">TPR repeat</keyword>
<dbReference type="InterPro" id="IPR019734">
    <property type="entry name" value="TPR_rpt"/>
</dbReference>
<evidence type="ECO:0000313" key="4">
    <source>
        <dbReference type="Proteomes" id="UP000280307"/>
    </source>
</evidence>
<keyword evidence="3" id="KW-0808">Transferase</keyword>
<reference evidence="3 4" key="1">
    <citation type="submission" date="2018-12" db="EMBL/GenBank/DDBJ databases">
        <title>Genome Sequence of Candidatus Viridilinea halotolerans isolated from saline sulfide-rich spring.</title>
        <authorList>
            <person name="Grouzdev D.S."/>
            <person name="Burganskaya E.I."/>
            <person name="Krutkina M.S."/>
            <person name="Sukhacheva M.V."/>
            <person name="Gorlenko V.M."/>
        </authorList>
    </citation>
    <scope>NUCLEOTIDE SEQUENCE [LARGE SCALE GENOMIC DNA]</scope>
    <source>
        <strain evidence="3">Chok-6</strain>
    </source>
</reference>
<proteinExistence type="predicted"/>
<evidence type="ECO:0000259" key="2">
    <source>
        <dbReference type="Pfam" id="PF00535"/>
    </source>
</evidence>
<dbReference type="PANTHER" id="PTHR22916">
    <property type="entry name" value="GLYCOSYLTRANSFERASE"/>
    <property type="match status" value="1"/>
</dbReference>
<evidence type="ECO:0000256" key="1">
    <source>
        <dbReference type="PROSITE-ProRule" id="PRU00339"/>
    </source>
</evidence>
<dbReference type="InterPro" id="IPR001173">
    <property type="entry name" value="Glyco_trans_2-like"/>
</dbReference>
<dbReference type="CDD" id="cd00761">
    <property type="entry name" value="Glyco_tranf_GTA_type"/>
    <property type="match status" value="1"/>
</dbReference>
<dbReference type="AlphaFoldDB" id="A0A426U1Q2"/>
<evidence type="ECO:0000313" key="3">
    <source>
        <dbReference type="EMBL" id="RRR73341.1"/>
    </source>
</evidence>
<dbReference type="PANTHER" id="PTHR22916:SF3">
    <property type="entry name" value="UDP-GLCNAC:BETAGAL BETA-1,3-N-ACETYLGLUCOSAMINYLTRANSFERASE-LIKE PROTEIN 1"/>
    <property type="match status" value="1"/>
</dbReference>
<accession>A0A426U1Q2</accession>
<protein>
    <submittedName>
        <fullName evidence="3">Glycosyltransferase family 2 protein</fullName>
    </submittedName>
</protein>
<dbReference type="Pfam" id="PF00535">
    <property type="entry name" value="Glycos_transf_2"/>
    <property type="match status" value="1"/>
</dbReference>
<dbReference type="Proteomes" id="UP000280307">
    <property type="component" value="Unassembled WGS sequence"/>
</dbReference>
<feature type="repeat" description="TPR" evidence="1">
    <location>
        <begin position="248"/>
        <end position="281"/>
    </location>
</feature>